<feature type="transmembrane region" description="Helical" evidence="1">
    <location>
        <begin position="20"/>
        <end position="42"/>
    </location>
</feature>
<evidence type="ECO:0000313" key="2">
    <source>
        <dbReference type="EMBL" id="ROQ20419.1"/>
    </source>
</evidence>
<keyword evidence="1" id="KW-0472">Membrane</keyword>
<dbReference type="EMBL" id="RJUK01000001">
    <property type="protein sequence ID" value="ROQ20419.1"/>
    <property type="molecule type" value="Genomic_DNA"/>
</dbReference>
<reference evidence="2 3" key="1">
    <citation type="submission" date="2018-11" db="EMBL/GenBank/DDBJ databases">
        <title>Genomic Encyclopedia of Type Strains, Phase IV (KMG-IV): sequencing the most valuable type-strain genomes for metagenomic binning, comparative biology and taxonomic classification.</title>
        <authorList>
            <person name="Goeker M."/>
        </authorList>
    </citation>
    <scope>NUCLEOTIDE SEQUENCE [LARGE SCALE GENOMIC DNA]</scope>
    <source>
        <strain evidence="2 3">DSM 16974</strain>
    </source>
</reference>
<dbReference type="Proteomes" id="UP000273643">
    <property type="component" value="Unassembled WGS sequence"/>
</dbReference>
<accession>A0A3N1NX66</accession>
<name>A0A3N1NX66_9GAMM</name>
<comment type="caution">
    <text evidence="2">The sequence shown here is derived from an EMBL/GenBank/DDBJ whole genome shotgun (WGS) entry which is preliminary data.</text>
</comment>
<gene>
    <name evidence="2" type="ORF">EDC38_1024</name>
</gene>
<dbReference type="RefSeq" id="WP_170162818.1">
    <property type="nucleotide sequence ID" value="NZ_JBHYFO010000002.1"/>
</dbReference>
<organism evidence="2 3">
    <name type="scientific">Marinimicrobium koreense</name>
    <dbReference type="NCBI Taxonomy" id="306545"/>
    <lineage>
        <taxon>Bacteria</taxon>
        <taxon>Pseudomonadati</taxon>
        <taxon>Pseudomonadota</taxon>
        <taxon>Gammaproteobacteria</taxon>
        <taxon>Cellvibrionales</taxon>
        <taxon>Cellvibrionaceae</taxon>
        <taxon>Marinimicrobium</taxon>
    </lineage>
</organism>
<proteinExistence type="predicted"/>
<keyword evidence="3" id="KW-1185">Reference proteome</keyword>
<evidence type="ECO:0000256" key="1">
    <source>
        <dbReference type="SAM" id="Phobius"/>
    </source>
</evidence>
<evidence type="ECO:0000313" key="3">
    <source>
        <dbReference type="Proteomes" id="UP000273643"/>
    </source>
</evidence>
<keyword evidence="1" id="KW-0812">Transmembrane</keyword>
<sequence>MSEQTDVMKNETHEAHEGDAFADAMAAVALIAIFVVTCVYWVSGQ</sequence>
<dbReference type="AlphaFoldDB" id="A0A3N1NX66"/>
<keyword evidence="1" id="KW-1133">Transmembrane helix</keyword>
<protein>
    <submittedName>
        <fullName evidence="2">Uncharacterized protein</fullName>
    </submittedName>
</protein>